<dbReference type="WBParaSite" id="nRc.2.0.1.t11950-RA">
    <property type="protein sequence ID" value="nRc.2.0.1.t11950-RA"/>
    <property type="gene ID" value="nRc.2.0.1.g11950"/>
</dbReference>
<sequence length="116" mass="13331">MVTKAHWPSLMGTVSYIAGHIWKIIDDPEAFKQFFSLLWDSFLSIPEFLSHPIEFLESQQAEDAKNVVNAALEIMDDNTIIRNVFSTPILRENTGSNHGCHDININFNGQYRYFNP</sequence>
<accession>A0A915ICP4</accession>
<reference evidence="2" key="1">
    <citation type="submission" date="2022-11" db="UniProtKB">
        <authorList>
            <consortium name="WormBaseParasite"/>
        </authorList>
    </citation>
    <scope>IDENTIFICATION</scope>
</reference>
<keyword evidence="1" id="KW-1185">Reference proteome</keyword>
<evidence type="ECO:0000313" key="1">
    <source>
        <dbReference type="Proteomes" id="UP000887565"/>
    </source>
</evidence>
<dbReference type="Proteomes" id="UP000887565">
    <property type="component" value="Unplaced"/>
</dbReference>
<evidence type="ECO:0000313" key="2">
    <source>
        <dbReference type="WBParaSite" id="nRc.2.0.1.t11950-RA"/>
    </source>
</evidence>
<name>A0A915ICP4_ROMCU</name>
<protein>
    <submittedName>
        <fullName evidence="2">Uncharacterized protein</fullName>
    </submittedName>
</protein>
<dbReference type="AlphaFoldDB" id="A0A915ICP4"/>
<organism evidence="1 2">
    <name type="scientific">Romanomermis culicivorax</name>
    <name type="common">Nematode worm</name>
    <dbReference type="NCBI Taxonomy" id="13658"/>
    <lineage>
        <taxon>Eukaryota</taxon>
        <taxon>Metazoa</taxon>
        <taxon>Ecdysozoa</taxon>
        <taxon>Nematoda</taxon>
        <taxon>Enoplea</taxon>
        <taxon>Dorylaimia</taxon>
        <taxon>Mermithida</taxon>
        <taxon>Mermithoidea</taxon>
        <taxon>Mermithidae</taxon>
        <taxon>Romanomermis</taxon>
    </lineage>
</organism>
<proteinExistence type="predicted"/>